<dbReference type="InterPro" id="IPR004963">
    <property type="entry name" value="PAE/NOTUM"/>
</dbReference>
<evidence type="ECO:0000256" key="5">
    <source>
        <dbReference type="ARBA" id="ARBA00023316"/>
    </source>
</evidence>
<keyword evidence="6" id="KW-0964">Secreted</keyword>
<organism evidence="8 9">
    <name type="scientific">Arachis hypogaea</name>
    <name type="common">Peanut</name>
    <dbReference type="NCBI Taxonomy" id="3818"/>
    <lineage>
        <taxon>Eukaryota</taxon>
        <taxon>Viridiplantae</taxon>
        <taxon>Streptophyta</taxon>
        <taxon>Embryophyta</taxon>
        <taxon>Tracheophyta</taxon>
        <taxon>Spermatophyta</taxon>
        <taxon>Magnoliopsida</taxon>
        <taxon>eudicotyledons</taxon>
        <taxon>Gunneridae</taxon>
        <taxon>Pentapetalae</taxon>
        <taxon>rosids</taxon>
        <taxon>fabids</taxon>
        <taxon>Fabales</taxon>
        <taxon>Fabaceae</taxon>
        <taxon>Papilionoideae</taxon>
        <taxon>50 kb inversion clade</taxon>
        <taxon>dalbergioids sensu lato</taxon>
        <taxon>Dalbergieae</taxon>
        <taxon>Pterocarpus clade</taxon>
        <taxon>Arachis</taxon>
    </lineage>
</organism>
<keyword evidence="9" id="KW-1185">Reference proteome</keyword>
<reference evidence="8 9" key="1">
    <citation type="submission" date="2019-01" db="EMBL/GenBank/DDBJ databases">
        <title>Sequencing of cultivated peanut Arachis hypogaea provides insights into genome evolution and oil improvement.</title>
        <authorList>
            <person name="Chen X."/>
        </authorList>
    </citation>
    <scope>NUCLEOTIDE SEQUENCE [LARGE SCALE GENOMIC DNA]</scope>
    <source>
        <strain evidence="9">cv. Fuhuasheng</strain>
        <tissue evidence="8">Leaves</tissue>
    </source>
</reference>
<evidence type="ECO:0000256" key="7">
    <source>
        <dbReference type="SAM" id="Phobius"/>
    </source>
</evidence>
<dbReference type="AlphaFoldDB" id="A0A445CRA3"/>
<evidence type="ECO:0000256" key="2">
    <source>
        <dbReference type="ARBA" id="ARBA00004191"/>
    </source>
</evidence>
<dbReference type="GO" id="GO:0071555">
    <property type="term" value="P:cell wall organization"/>
    <property type="evidence" value="ECO:0007669"/>
    <property type="project" value="UniProtKB-KW"/>
</dbReference>
<evidence type="ECO:0000313" key="9">
    <source>
        <dbReference type="Proteomes" id="UP000289738"/>
    </source>
</evidence>
<keyword evidence="4 6" id="KW-0134">Cell wall</keyword>
<dbReference type="GO" id="GO:0016787">
    <property type="term" value="F:hydrolase activity"/>
    <property type="evidence" value="ECO:0007669"/>
    <property type="project" value="UniProtKB-KW"/>
</dbReference>
<sequence length="202" mass="23553">MHSHFTLSFIRASSYPLKTHPLRSYPLRASSSLRPRSLHHRNFFYRHRSLHRSVHDLMTDSNCHSLVILIHRFMYGFAWLSIFEFFSFEIIVPVLFRYGFRNRNHYTLTNQQTLATTLSILLSLCKLEVHQLEYSLVRFSLTCIYRKKTRRGSSAFMEKEIPFTGILSNKAEQNPGLVCGKMKVVKCSNPDSCKLDEPTSSS</sequence>
<proteinExistence type="inferred from homology"/>
<name>A0A445CRA3_ARAHY</name>
<dbReference type="EMBL" id="SDMP01000006">
    <property type="protein sequence ID" value="RYR53413.1"/>
    <property type="molecule type" value="Genomic_DNA"/>
</dbReference>
<comment type="similarity">
    <text evidence="3 6">Belongs to the pectinacetylesterase family.</text>
</comment>
<keyword evidence="6" id="KW-0378">Hydrolase</keyword>
<dbReference type="Pfam" id="PF03283">
    <property type="entry name" value="PAE"/>
    <property type="match status" value="1"/>
</dbReference>
<protein>
    <recommendedName>
        <fullName evidence="6">Pectin acetylesterase</fullName>
        <ecNumber evidence="6">3.1.1.-</ecNumber>
    </recommendedName>
</protein>
<keyword evidence="7" id="KW-0812">Transmembrane</keyword>
<evidence type="ECO:0000256" key="1">
    <source>
        <dbReference type="ARBA" id="ARBA00003534"/>
    </source>
</evidence>
<evidence type="ECO:0000256" key="3">
    <source>
        <dbReference type="ARBA" id="ARBA00005784"/>
    </source>
</evidence>
<dbReference type="STRING" id="3818.A0A445CRA3"/>
<evidence type="ECO:0000256" key="4">
    <source>
        <dbReference type="ARBA" id="ARBA00022512"/>
    </source>
</evidence>
<evidence type="ECO:0000313" key="8">
    <source>
        <dbReference type="EMBL" id="RYR53413.1"/>
    </source>
</evidence>
<feature type="transmembrane region" description="Helical" evidence="7">
    <location>
        <begin position="74"/>
        <end position="96"/>
    </location>
</feature>
<keyword evidence="5 6" id="KW-0961">Cell wall biogenesis/degradation</keyword>
<comment type="subcellular location">
    <subcellularLocation>
        <location evidence="2 6">Secreted</location>
        <location evidence="2 6">Cell wall</location>
    </subcellularLocation>
</comment>
<accession>A0A445CRA3</accession>
<gene>
    <name evidence="8" type="ORF">Ahy_A06g028496</name>
</gene>
<keyword evidence="7" id="KW-1133">Transmembrane helix</keyword>
<evidence type="ECO:0000256" key="6">
    <source>
        <dbReference type="RuleBase" id="RU363114"/>
    </source>
</evidence>
<dbReference type="EC" id="3.1.1.-" evidence="6"/>
<keyword evidence="7" id="KW-0472">Membrane</keyword>
<comment type="caution">
    <text evidence="8">The sequence shown here is derived from an EMBL/GenBank/DDBJ whole genome shotgun (WGS) entry which is preliminary data.</text>
</comment>
<comment type="function">
    <text evidence="1 6">Hydrolyzes acetyl esters in homogalacturonan regions of pectin. In type I primary cell wall, galacturonic acid residues of pectin can be acetylated at the O-2 and O-3 positions. Decreasing the degree of acetylation of pectin gels in vitro alters their physical properties.</text>
</comment>
<dbReference type="Proteomes" id="UP000289738">
    <property type="component" value="Chromosome A06"/>
</dbReference>